<dbReference type="InterPro" id="IPR046158">
    <property type="entry name" value="DUF6160"/>
</dbReference>
<dbReference type="EMBL" id="JANUGV010000002">
    <property type="protein sequence ID" value="MCS0608299.1"/>
    <property type="molecule type" value="Genomic_DNA"/>
</dbReference>
<name>A0ABT2BIF4_9BURK</name>
<gene>
    <name evidence="3" type="ORF">NX773_08990</name>
</gene>
<evidence type="ECO:0000313" key="3">
    <source>
        <dbReference type="EMBL" id="MCS0608299.1"/>
    </source>
</evidence>
<dbReference type="Proteomes" id="UP001205861">
    <property type="component" value="Unassembled WGS sequence"/>
</dbReference>
<feature type="signal peptide" evidence="1">
    <location>
        <begin position="1"/>
        <end position="20"/>
    </location>
</feature>
<organism evidence="3 4">
    <name type="scientific">Massilia solisilvae</name>
    <dbReference type="NCBI Taxonomy" id="1811225"/>
    <lineage>
        <taxon>Bacteria</taxon>
        <taxon>Pseudomonadati</taxon>
        <taxon>Pseudomonadota</taxon>
        <taxon>Betaproteobacteria</taxon>
        <taxon>Burkholderiales</taxon>
        <taxon>Oxalobacteraceae</taxon>
        <taxon>Telluria group</taxon>
        <taxon>Massilia</taxon>
    </lineage>
</organism>
<evidence type="ECO:0000256" key="1">
    <source>
        <dbReference type="SAM" id="SignalP"/>
    </source>
</evidence>
<keyword evidence="4" id="KW-1185">Reference proteome</keyword>
<feature type="chain" id="PRO_5046861079" evidence="1">
    <location>
        <begin position="21"/>
        <end position="178"/>
    </location>
</feature>
<dbReference type="Pfam" id="PF19657">
    <property type="entry name" value="DUF6160"/>
    <property type="match status" value="1"/>
</dbReference>
<evidence type="ECO:0000259" key="2">
    <source>
        <dbReference type="Pfam" id="PF19657"/>
    </source>
</evidence>
<keyword evidence="1" id="KW-0732">Signal</keyword>
<protein>
    <submittedName>
        <fullName evidence="3">DUF6160 family protein</fullName>
    </submittedName>
</protein>
<proteinExistence type="predicted"/>
<dbReference type="RefSeq" id="WP_258856008.1">
    <property type="nucleotide sequence ID" value="NZ_JANUGV010000002.1"/>
</dbReference>
<feature type="domain" description="DUF6160" evidence="2">
    <location>
        <begin position="1"/>
        <end position="78"/>
    </location>
</feature>
<reference evidence="3 4" key="1">
    <citation type="submission" date="2022-08" db="EMBL/GenBank/DDBJ databases">
        <title>Reclassification of Massilia species as members of the genera Telluria, Duganella, Pseudoduganella, Mokoshia gen. nov. and Zemynaea gen. nov. using orthogonal and non-orthogonal genome-based approaches.</title>
        <authorList>
            <person name="Bowman J.P."/>
        </authorList>
    </citation>
    <scope>NUCLEOTIDE SEQUENCE [LARGE SCALE GENOMIC DNA]</scope>
    <source>
        <strain evidence="3 4">JCM 31607</strain>
    </source>
</reference>
<evidence type="ECO:0000313" key="4">
    <source>
        <dbReference type="Proteomes" id="UP001205861"/>
    </source>
</evidence>
<comment type="caution">
    <text evidence="3">The sequence shown here is derived from an EMBL/GenBank/DDBJ whole genome shotgun (WGS) entry which is preliminary data.</text>
</comment>
<sequence length="178" mass="18065">MKLLNKLALAAVVSSFTAYASAMTPIADKELSKVSGQDGVSIAADLHMNIGEFKYTNTTENASVSFKNIGINGTFAMTLDVINGTSFMADAYGSTLGVIDPTTMGQTPAAAAQGAALQAFYGGGDVVKIAIPKIAVAAANGLNVSVGGISMGGSNASFGAMAMNDIKLQGSSVYIWAH</sequence>
<accession>A0ABT2BIF4</accession>